<evidence type="ECO:0000313" key="2">
    <source>
        <dbReference type="EMBL" id="ATB33740.1"/>
    </source>
</evidence>
<dbReference type="KEGG" id="mbd:MEBOL_007238"/>
<name>A0A250IR62_9BACT</name>
<dbReference type="Proteomes" id="UP000217289">
    <property type="component" value="Chromosome"/>
</dbReference>
<accession>A0A250IR62</accession>
<proteinExistence type="predicted"/>
<feature type="domain" description="Transcription factor zinc-finger" evidence="1">
    <location>
        <begin position="5"/>
        <end position="44"/>
    </location>
</feature>
<evidence type="ECO:0000313" key="3">
    <source>
        <dbReference type="Proteomes" id="UP000217289"/>
    </source>
</evidence>
<evidence type="ECO:0000259" key="1">
    <source>
        <dbReference type="Pfam" id="PF13453"/>
    </source>
</evidence>
<protein>
    <recommendedName>
        <fullName evidence="1">Transcription factor zinc-finger domain-containing protein</fullName>
    </recommendedName>
</protein>
<keyword evidence="3" id="KW-1185">Reference proteome</keyword>
<dbReference type="Pfam" id="PF13453">
    <property type="entry name" value="Zn_ribbon_TFIIB"/>
    <property type="match status" value="2"/>
</dbReference>
<feature type="domain" description="Transcription factor zinc-finger" evidence="1">
    <location>
        <begin position="86"/>
        <end position="122"/>
    </location>
</feature>
<organism evidence="2 3">
    <name type="scientific">Melittangium boletus DSM 14713</name>
    <dbReference type="NCBI Taxonomy" id="1294270"/>
    <lineage>
        <taxon>Bacteria</taxon>
        <taxon>Pseudomonadati</taxon>
        <taxon>Myxococcota</taxon>
        <taxon>Myxococcia</taxon>
        <taxon>Myxococcales</taxon>
        <taxon>Cystobacterineae</taxon>
        <taxon>Archangiaceae</taxon>
        <taxon>Melittangium</taxon>
    </lineage>
</organism>
<dbReference type="RefSeq" id="WP_170115669.1">
    <property type="nucleotide sequence ID" value="NZ_CP022163.1"/>
</dbReference>
<sequence>MARPCPLCENESLRPLHVAPVDVGTCARCHGLWFGRGQWDRLADRPPVRAFLSAARVAPSRCRKPGHRVSTEHRVCPTCQGAPVGCPECGQRLARVVTSACELDVCPRCEGIWLDAGGFERLEGVTNPQARPAGVGGTASHRCSACAVEVRGARAFAYEGDFYCARCRPPGAVTLDG</sequence>
<dbReference type="AlphaFoldDB" id="A0A250IR62"/>
<dbReference type="InterPro" id="IPR027392">
    <property type="entry name" value="TF_Znf"/>
</dbReference>
<dbReference type="EMBL" id="CP022163">
    <property type="protein sequence ID" value="ATB33740.1"/>
    <property type="molecule type" value="Genomic_DNA"/>
</dbReference>
<gene>
    <name evidence="2" type="ORF">MEBOL_007238</name>
</gene>
<reference evidence="2 3" key="1">
    <citation type="submission" date="2017-06" db="EMBL/GenBank/DDBJ databases">
        <authorList>
            <person name="Kim H.J."/>
            <person name="Triplett B.A."/>
        </authorList>
    </citation>
    <scope>NUCLEOTIDE SEQUENCE [LARGE SCALE GENOMIC DNA]</scope>
    <source>
        <strain evidence="2 3">DSM 14713</strain>
    </source>
</reference>